<dbReference type="Proteomes" id="UP001595557">
    <property type="component" value="Unassembled WGS sequence"/>
</dbReference>
<keyword evidence="3" id="KW-1185">Reference proteome</keyword>
<dbReference type="RefSeq" id="WP_207471045.1">
    <property type="nucleotide sequence ID" value="NZ_JAFNAW010000059.1"/>
</dbReference>
<keyword evidence="1" id="KW-1133">Transmembrane helix</keyword>
<dbReference type="EMBL" id="JBHRTE010000058">
    <property type="protein sequence ID" value="MFC3169186.1"/>
    <property type="molecule type" value="Genomic_DNA"/>
</dbReference>
<accession>A0ABV7IHA1</accession>
<name>A0ABV7IHA1_9RHOB</name>
<evidence type="ECO:0000256" key="1">
    <source>
        <dbReference type="SAM" id="Phobius"/>
    </source>
</evidence>
<evidence type="ECO:0008006" key="4">
    <source>
        <dbReference type="Google" id="ProtNLM"/>
    </source>
</evidence>
<reference evidence="3" key="1">
    <citation type="journal article" date="2019" name="Int. J. Syst. Evol. Microbiol.">
        <title>The Global Catalogue of Microorganisms (GCM) 10K type strain sequencing project: providing services to taxonomists for standard genome sequencing and annotation.</title>
        <authorList>
            <consortium name="The Broad Institute Genomics Platform"/>
            <consortium name="The Broad Institute Genome Sequencing Center for Infectious Disease"/>
            <person name="Wu L."/>
            <person name="Ma J."/>
        </authorList>
    </citation>
    <scope>NUCLEOTIDE SEQUENCE [LARGE SCALE GENOMIC DNA]</scope>
    <source>
        <strain evidence="3">KCTC 52239</strain>
    </source>
</reference>
<comment type="caution">
    <text evidence="2">The sequence shown here is derived from an EMBL/GenBank/DDBJ whole genome shotgun (WGS) entry which is preliminary data.</text>
</comment>
<organism evidence="2 3">
    <name type="scientific">Paracoccus fontiphilus</name>
    <dbReference type="NCBI Taxonomy" id="1815556"/>
    <lineage>
        <taxon>Bacteria</taxon>
        <taxon>Pseudomonadati</taxon>
        <taxon>Pseudomonadota</taxon>
        <taxon>Alphaproteobacteria</taxon>
        <taxon>Rhodobacterales</taxon>
        <taxon>Paracoccaceae</taxon>
        <taxon>Paracoccus</taxon>
    </lineage>
</organism>
<gene>
    <name evidence="2" type="ORF">ACFOD7_14130</name>
</gene>
<evidence type="ECO:0000313" key="2">
    <source>
        <dbReference type="EMBL" id="MFC3169186.1"/>
    </source>
</evidence>
<keyword evidence="1" id="KW-0812">Transmembrane</keyword>
<keyword evidence="1" id="KW-0472">Membrane</keyword>
<proteinExistence type="predicted"/>
<protein>
    <recommendedName>
        <fullName evidence="4">GlsB/YeaQ/YmgE family stress response membrane protein</fullName>
    </recommendedName>
</protein>
<feature type="transmembrane region" description="Helical" evidence="1">
    <location>
        <begin position="27"/>
        <end position="56"/>
    </location>
</feature>
<evidence type="ECO:0000313" key="3">
    <source>
        <dbReference type="Proteomes" id="UP001595557"/>
    </source>
</evidence>
<sequence>MLIVLLILILAGSLAGATILWLGEASILGIVLGYVAGGWAGLILGLPLILLVRILAPSRPVSLRSPPARKQSCQHQ</sequence>